<keyword evidence="3 9" id="KW-0997">Cell inner membrane</keyword>
<keyword evidence="12" id="KW-1185">Reference proteome</keyword>
<dbReference type="InterPro" id="IPR045335">
    <property type="entry name" value="FtsQ_C_sf"/>
</dbReference>
<dbReference type="GO" id="GO:0005886">
    <property type="term" value="C:plasma membrane"/>
    <property type="evidence" value="ECO:0007669"/>
    <property type="project" value="UniProtKB-SubCell"/>
</dbReference>
<evidence type="ECO:0000259" key="10">
    <source>
        <dbReference type="PROSITE" id="PS51779"/>
    </source>
</evidence>
<evidence type="ECO:0000256" key="4">
    <source>
        <dbReference type="ARBA" id="ARBA00022618"/>
    </source>
</evidence>
<proteinExistence type="inferred from homology"/>
<keyword evidence="4 9" id="KW-0132">Cell division</keyword>
<comment type="subunit">
    <text evidence="9">Part of a complex composed of FtsB, FtsL and FtsQ.</text>
</comment>
<comment type="caution">
    <text evidence="11">The sequence shown here is derived from an EMBL/GenBank/DDBJ whole genome shotgun (WGS) entry which is preliminary data.</text>
</comment>
<dbReference type="Proteomes" id="UP000240904">
    <property type="component" value="Unassembled WGS sequence"/>
</dbReference>
<keyword evidence="2 9" id="KW-1003">Cell membrane</keyword>
<comment type="subcellular location">
    <subcellularLocation>
        <location evidence="9">Cell inner membrane</location>
        <topology evidence="9">Single-pass type II membrane protein</topology>
    </subcellularLocation>
    <subcellularLocation>
        <location evidence="1">Membrane</location>
    </subcellularLocation>
    <text evidence="9">Localizes to the division septum.</text>
</comment>
<protein>
    <recommendedName>
        <fullName evidence="9">Cell division protein FtsQ</fullName>
    </recommendedName>
</protein>
<evidence type="ECO:0000313" key="12">
    <source>
        <dbReference type="Proteomes" id="UP000240904"/>
    </source>
</evidence>
<comment type="function">
    <text evidence="9">Essential cell division protein. May link together the upstream cell division proteins, which are predominantly cytoplasmic, with the downstream cell division proteins, which are predominantly periplasmic. May control correct divisome assembly.</text>
</comment>
<evidence type="ECO:0000256" key="2">
    <source>
        <dbReference type="ARBA" id="ARBA00022475"/>
    </source>
</evidence>
<dbReference type="RefSeq" id="WP_107283689.1">
    <property type="nucleotide sequence ID" value="NZ_PYMC01000008.1"/>
</dbReference>
<dbReference type="PANTHER" id="PTHR35851">
    <property type="entry name" value="CELL DIVISION PROTEIN FTSQ"/>
    <property type="match status" value="1"/>
</dbReference>
<keyword evidence="8 9" id="KW-0131">Cell cycle</keyword>
<dbReference type="OrthoDB" id="9790370at2"/>
<dbReference type="Gene3D" id="3.10.20.310">
    <property type="entry name" value="membrane protein fhac"/>
    <property type="match status" value="1"/>
</dbReference>
<evidence type="ECO:0000256" key="1">
    <source>
        <dbReference type="ARBA" id="ARBA00004370"/>
    </source>
</evidence>
<organism evidence="11 12">
    <name type="scientific">Photobacterium lipolyticum</name>
    <dbReference type="NCBI Taxonomy" id="266810"/>
    <lineage>
        <taxon>Bacteria</taxon>
        <taxon>Pseudomonadati</taxon>
        <taxon>Pseudomonadota</taxon>
        <taxon>Gammaproteobacteria</taxon>
        <taxon>Vibrionales</taxon>
        <taxon>Vibrionaceae</taxon>
        <taxon>Photobacterium</taxon>
    </lineage>
</organism>
<dbReference type="InterPro" id="IPR026579">
    <property type="entry name" value="FtsQ"/>
</dbReference>
<evidence type="ECO:0000256" key="3">
    <source>
        <dbReference type="ARBA" id="ARBA00022519"/>
    </source>
</evidence>
<dbReference type="GO" id="GO:0090529">
    <property type="term" value="P:cell septum assembly"/>
    <property type="evidence" value="ECO:0007669"/>
    <property type="project" value="InterPro"/>
</dbReference>
<feature type="transmembrane region" description="Helical" evidence="9">
    <location>
        <begin position="21"/>
        <end position="45"/>
    </location>
</feature>
<accession>A0A2T3MXJ4</accession>
<dbReference type="InterPro" id="IPR013685">
    <property type="entry name" value="POTRA_FtsQ_type"/>
</dbReference>
<feature type="domain" description="POTRA" evidence="10">
    <location>
        <begin position="51"/>
        <end position="121"/>
    </location>
</feature>
<dbReference type="HAMAP" id="MF_00911">
    <property type="entry name" value="FtsQ_subfam"/>
    <property type="match status" value="1"/>
</dbReference>
<keyword evidence="7 9" id="KW-0472">Membrane</keyword>
<gene>
    <name evidence="9" type="primary">ftsQ</name>
    <name evidence="11" type="ORF">C9I89_12490</name>
</gene>
<dbReference type="PROSITE" id="PS51779">
    <property type="entry name" value="POTRA"/>
    <property type="match status" value="1"/>
</dbReference>
<dbReference type="GO" id="GO:0032153">
    <property type="term" value="C:cell division site"/>
    <property type="evidence" value="ECO:0007669"/>
    <property type="project" value="UniProtKB-UniRule"/>
</dbReference>
<dbReference type="EMBL" id="PYMC01000008">
    <property type="protein sequence ID" value="PSW04610.1"/>
    <property type="molecule type" value="Genomic_DNA"/>
</dbReference>
<evidence type="ECO:0000256" key="9">
    <source>
        <dbReference type="HAMAP-Rule" id="MF_00911"/>
    </source>
</evidence>
<dbReference type="InterPro" id="IPR005548">
    <property type="entry name" value="Cell_div_FtsQ/DivIB_C"/>
</dbReference>
<sequence length="254" mass="29039">MAEAVVKRISYLSPSVVNRHWGGLAFFLFVIGFTAWLISAAMNWMTDANRLPLSQLVIQGELDYLTTEDVRQAILQLDHLGSFMTQDVDDIQAILESLPWVARASVRKQWPETVKVFLVEHQPAAVWNDEHLVNQQGMVFAAQAQQVADLGLAHLTGPDKNSQEVLAALREMQPRLQLAGFEIDTLALNERRSWRVWLTNGTRLELGREARMERLERFIWLYPELEQQAKAIEYVDLRYDTGAAVGWKIVPEQE</sequence>
<name>A0A2T3MXJ4_9GAMM</name>
<dbReference type="PANTHER" id="PTHR35851:SF1">
    <property type="entry name" value="CELL DIVISION PROTEIN FTSQ"/>
    <property type="match status" value="1"/>
</dbReference>
<reference evidence="11 12" key="1">
    <citation type="submission" date="2018-03" db="EMBL/GenBank/DDBJ databases">
        <title>Whole genome sequencing of Histamine producing bacteria.</title>
        <authorList>
            <person name="Butler K."/>
        </authorList>
    </citation>
    <scope>NUCLEOTIDE SEQUENCE [LARGE SCALE GENOMIC DNA]</scope>
    <source>
        <strain evidence="11 12">DSM 16190</strain>
    </source>
</reference>
<evidence type="ECO:0000256" key="6">
    <source>
        <dbReference type="ARBA" id="ARBA00022989"/>
    </source>
</evidence>
<evidence type="ECO:0000256" key="8">
    <source>
        <dbReference type="ARBA" id="ARBA00023306"/>
    </source>
</evidence>
<keyword evidence="5 9" id="KW-0812">Transmembrane</keyword>
<dbReference type="AlphaFoldDB" id="A0A2T3MXJ4"/>
<evidence type="ECO:0000256" key="7">
    <source>
        <dbReference type="ARBA" id="ARBA00023136"/>
    </source>
</evidence>
<keyword evidence="6 9" id="KW-1133">Transmembrane helix</keyword>
<dbReference type="Pfam" id="PF08478">
    <property type="entry name" value="POTRA_1"/>
    <property type="match status" value="1"/>
</dbReference>
<dbReference type="Pfam" id="PF03799">
    <property type="entry name" value="FtsQ_DivIB_C"/>
    <property type="match status" value="1"/>
</dbReference>
<dbReference type="GO" id="GO:0043093">
    <property type="term" value="P:FtsZ-dependent cytokinesis"/>
    <property type="evidence" value="ECO:0007669"/>
    <property type="project" value="UniProtKB-UniRule"/>
</dbReference>
<evidence type="ECO:0000313" key="11">
    <source>
        <dbReference type="EMBL" id="PSW04610.1"/>
    </source>
</evidence>
<dbReference type="InterPro" id="IPR034746">
    <property type="entry name" value="POTRA"/>
</dbReference>
<dbReference type="Gene3D" id="3.40.50.11690">
    <property type="entry name" value="Cell division protein FtsQ/DivIB"/>
    <property type="match status" value="1"/>
</dbReference>
<evidence type="ECO:0000256" key="5">
    <source>
        <dbReference type="ARBA" id="ARBA00022692"/>
    </source>
</evidence>
<comment type="similarity">
    <text evidence="9">Belongs to the FtsQ/DivIB family. FtsQ subfamily.</text>
</comment>